<organism evidence="2 3">
    <name type="scientific">Saccharothrix coeruleofusca</name>
    <dbReference type="NCBI Taxonomy" id="33919"/>
    <lineage>
        <taxon>Bacteria</taxon>
        <taxon>Bacillati</taxon>
        <taxon>Actinomycetota</taxon>
        <taxon>Actinomycetes</taxon>
        <taxon>Pseudonocardiales</taxon>
        <taxon>Pseudonocardiaceae</taxon>
        <taxon>Saccharothrix</taxon>
    </lineage>
</organism>
<reference evidence="2" key="2">
    <citation type="submission" date="2020-09" db="EMBL/GenBank/DDBJ databases">
        <authorList>
            <person name="Sun Q."/>
            <person name="Ohkuma M."/>
        </authorList>
    </citation>
    <scope>NUCLEOTIDE SEQUENCE</scope>
    <source>
        <strain evidence="2">JCM 3313</strain>
    </source>
</reference>
<evidence type="ECO:0000313" key="3">
    <source>
        <dbReference type="Proteomes" id="UP000639606"/>
    </source>
</evidence>
<keyword evidence="3" id="KW-1185">Reference proteome</keyword>
<name>A0A918EHR5_9PSEU</name>
<keyword evidence="1" id="KW-0812">Transmembrane</keyword>
<keyword evidence="1" id="KW-0472">Membrane</keyword>
<keyword evidence="1" id="KW-1133">Transmembrane helix</keyword>
<evidence type="ECO:0000313" key="2">
    <source>
        <dbReference type="EMBL" id="GGP78716.1"/>
    </source>
</evidence>
<gene>
    <name evidence="2" type="ORF">GCM10010185_60680</name>
</gene>
<dbReference type="AlphaFoldDB" id="A0A918EHR5"/>
<feature type="transmembrane region" description="Helical" evidence="1">
    <location>
        <begin position="60"/>
        <end position="78"/>
    </location>
</feature>
<sequence length="103" mass="10448">MWWVVAALALTSVALRVVLPLVLGGRELPGWLGAALLNAGPALLAGLVVMLLWPSGPQVSAFRTLTALAGVSVGVVLLAAKRSILTAMAGAALVSALLRLLLS</sequence>
<comment type="caution">
    <text evidence="2">The sequence shown here is derived from an EMBL/GenBank/DDBJ whole genome shotgun (WGS) entry which is preliminary data.</text>
</comment>
<feature type="transmembrane region" description="Helical" evidence="1">
    <location>
        <begin position="84"/>
        <end position="102"/>
    </location>
</feature>
<accession>A0A918EHR5</accession>
<dbReference type="InterPro" id="IPR008407">
    <property type="entry name" value="Brnchd-chn_aa_trnsp_AzlD"/>
</dbReference>
<feature type="transmembrane region" description="Helical" evidence="1">
    <location>
        <begin position="30"/>
        <end position="53"/>
    </location>
</feature>
<evidence type="ECO:0000256" key="1">
    <source>
        <dbReference type="SAM" id="Phobius"/>
    </source>
</evidence>
<dbReference type="EMBL" id="BMRG01000018">
    <property type="protein sequence ID" value="GGP78716.1"/>
    <property type="molecule type" value="Genomic_DNA"/>
</dbReference>
<dbReference type="Proteomes" id="UP000639606">
    <property type="component" value="Unassembled WGS sequence"/>
</dbReference>
<reference evidence="2" key="1">
    <citation type="journal article" date="2014" name="Int. J. Syst. Evol. Microbiol.">
        <title>Complete genome sequence of Corynebacterium casei LMG S-19264T (=DSM 44701T), isolated from a smear-ripened cheese.</title>
        <authorList>
            <consortium name="US DOE Joint Genome Institute (JGI-PGF)"/>
            <person name="Walter F."/>
            <person name="Albersmeier A."/>
            <person name="Kalinowski J."/>
            <person name="Ruckert C."/>
        </authorList>
    </citation>
    <scope>NUCLEOTIDE SEQUENCE</scope>
    <source>
        <strain evidence="2">JCM 3313</strain>
    </source>
</reference>
<dbReference type="Pfam" id="PF05437">
    <property type="entry name" value="AzlD"/>
    <property type="match status" value="1"/>
</dbReference>
<evidence type="ECO:0008006" key="4">
    <source>
        <dbReference type="Google" id="ProtNLM"/>
    </source>
</evidence>
<protein>
    <recommendedName>
        <fullName evidence="4">Branched-subunit amino acid transport protein AzlD</fullName>
    </recommendedName>
</protein>
<proteinExistence type="predicted"/>